<dbReference type="PANTHER" id="PTHR22946">
    <property type="entry name" value="DIENELACTONE HYDROLASE DOMAIN-CONTAINING PROTEIN-RELATED"/>
    <property type="match status" value="1"/>
</dbReference>
<dbReference type="Proteomes" id="UP001652445">
    <property type="component" value="Unassembled WGS sequence"/>
</dbReference>
<name>A0ABT2U8C2_9BACL</name>
<evidence type="ECO:0000313" key="2">
    <source>
        <dbReference type="Proteomes" id="UP001652445"/>
    </source>
</evidence>
<sequence length="386" mass="42097">MKENHTLCVRSQNSCFYPLGVNAGLAESSASWKELSFIWKPDLYLEKLYAETEVIRKRNGSDSQDQEQLRNKLATALGSFEALDGTQPALDPVLLESTDLGDVIRERVEYSSADGLRVPAYVLIPKKHGNGPFPAVLAWHGHGYGSREVVGLLPDGSEDTGALGIHRHFALELCRRGMIVIAPEIVGFGDRKLTWDTEQNPDTPNSCFPIAAALLLAGKTIAGLRGYEAIRSADYLTTRTDVDASRIGCMGLSGGGMVASLSAALDQRIQAAVICGYSNTYKRSILSRRHCLDNYIPGILLHAEMPELIGLIAPRALFIESGISDPLFPIDATEVTIERVSGIYASMGVQERFISDLFEGRHEISGRRSFDWLAERLSAGGRAISS</sequence>
<dbReference type="InterPro" id="IPR029058">
    <property type="entry name" value="AB_hydrolase_fold"/>
</dbReference>
<dbReference type="GO" id="GO:0016787">
    <property type="term" value="F:hydrolase activity"/>
    <property type="evidence" value="ECO:0007669"/>
    <property type="project" value="UniProtKB-KW"/>
</dbReference>
<keyword evidence="1" id="KW-0378">Hydrolase</keyword>
<evidence type="ECO:0000313" key="1">
    <source>
        <dbReference type="EMBL" id="MCU6790879.1"/>
    </source>
</evidence>
<keyword evidence="2" id="KW-1185">Reference proteome</keyword>
<reference evidence="1 2" key="1">
    <citation type="submission" date="2022-09" db="EMBL/GenBank/DDBJ databases">
        <authorList>
            <person name="Han X.L."/>
            <person name="Wang Q."/>
            <person name="Lu T."/>
        </authorList>
    </citation>
    <scope>NUCLEOTIDE SEQUENCE [LARGE SCALE GENOMIC DNA]</scope>
    <source>
        <strain evidence="1 2">WQ 127069</strain>
    </source>
</reference>
<gene>
    <name evidence="1" type="ORF">OB236_01945</name>
</gene>
<dbReference type="PANTHER" id="PTHR22946:SF8">
    <property type="entry name" value="ACETYL XYLAN ESTERASE DOMAIN-CONTAINING PROTEIN"/>
    <property type="match status" value="1"/>
</dbReference>
<dbReference type="Gene3D" id="3.40.50.1820">
    <property type="entry name" value="alpha/beta hydrolase"/>
    <property type="match status" value="1"/>
</dbReference>
<comment type="caution">
    <text evidence="1">The sequence shown here is derived from an EMBL/GenBank/DDBJ whole genome shotgun (WGS) entry which is preliminary data.</text>
</comment>
<proteinExistence type="predicted"/>
<dbReference type="InterPro" id="IPR050261">
    <property type="entry name" value="FrsA_esterase"/>
</dbReference>
<accession>A0ABT2U8C2</accession>
<dbReference type="EMBL" id="JAOQIO010000007">
    <property type="protein sequence ID" value="MCU6790879.1"/>
    <property type="molecule type" value="Genomic_DNA"/>
</dbReference>
<organism evidence="1 2">
    <name type="scientific">Paenibacillus baimaensis</name>
    <dbReference type="NCBI Taxonomy" id="2982185"/>
    <lineage>
        <taxon>Bacteria</taxon>
        <taxon>Bacillati</taxon>
        <taxon>Bacillota</taxon>
        <taxon>Bacilli</taxon>
        <taxon>Bacillales</taxon>
        <taxon>Paenibacillaceae</taxon>
        <taxon>Paenibacillus</taxon>
    </lineage>
</organism>
<protein>
    <submittedName>
        <fullName evidence="1">Dienelactone hydrolase</fullName>
    </submittedName>
</protein>
<dbReference type="SUPFAM" id="SSF53474">
    <property type="entry name" value="alpha/beta-Hydrolases"/>
    <property type="match status" value="1"/>
</dbReference>